<accession>A0A849KSM3</accession>
<dbReference type="Proteomes" id="UP000574931">
    <property type="component" value="Unassembled WGS sequence"/>
</dbReference>
<keyword evidence="2" id="KW-1185">Reference proteome</keyword>
<organism evidence="1 2">
    <name type="scientific">Ochrobactrum soli</name>
    <dbReference type="NCBI Taxonomy" id="2448455"/>
    <lineage>
        <taxon>Bacteria</taxon>
        <taxon>Pseudomonadati</taxon>
        <taxon>Pseudomonadota</taxon>
        <taxon>Alphaproteobacteria</taxon>
        <taxon>Hyphomicrobiales</taxon>
        <taxon>Brucellaceae</taxon>
        <taxon>Brucella/Ochrobactrum group</taxon>
        <taxon>Ochrobactrum</taxon>
    </lineage>
</organism>
<evidence type="ECO:0000313" key="1">
    <source>
        <dbReference type="EMBL" id="NNU61639.1"/>
    </source>
</evidence>
<evidence type="ECO:0000313" key="2">
    <source>
        <dbReference type="Proteomes" id="UP000574931"/>
    </source>
</evidence>
<proteinExistence type="predicted"/>
<reference evidence="1 2" key="1">
    <citation type="submission" date="2020-05" db="EMBL/GenBank/DDBJ databases">
        <title>Draft Genome Sequence of Ochrobactrum soli Isolated from Stable Fly Gut.</title>
        <authorList>
            <person name="Pileggi M.T."/>
            <person name="Vazhakkala L.J."/>
            <person name="Wong C.N."/>
        </authorList>
    </citation>
    <scope>NUCLEOTIDE SEQUENCE [LARGE SCALE GENOMIC DNA]</scope>
    <source>
        <strain evidence="1 2">MTP-C0764</strain>
    </source>
</reference>
<gene>
    <name evidence="1" type="ORF">HKX02_15505</name>
</gene>
<protein>
    <submittedName>
        <fullName evidence="1">Uncharacterized protein</fullName>
    </submittedName>
</protein>
<comment type="caution">
    <text evidence="1">The sequence shown here is derived from an EMBL/GenBank/DDBJ whole genome shotgun (WGS) entry which is preliminary data.</text>
</comment>
<dbReference type="EMBL" id="JABFCY010000009">
    <property type="protein sequence ID" value="NNU61639.1"/>
    <property type="molecule type" value="Genomic_DNA"/>
</dbReference>
<name>A0A849KSM3_9HYPH</name>
<dbReference type="RefSeq" id="WP_171318434.1">
    <property type="nucleotide sequence ID" value="NZ_JABFCY010000009.1"/>
</dbReference>
<sequence>MAETVTYYTITYDHVQDWCGGFFRQDQRAEAEAALRLMHREIQRERSVSWQALYLEEITIPLPINEAVLFELLNDGPLVVFGDRKIVTVYYVG</sequence>
<dbReference type="AlphaFoldDB" id="A0A849KSM3"/>